<feature type="compositionally biased region" description="Acidic residues" evidence="3">
    <location>
        <begin position="234"/>
        <end position="245"/>
    </location>
</feature>
<dbReference type="PANTHER" id="PTHR35144:SF2">
    <property type="entry name" value="MEIOSIS-SPECIFIC TRANSCRIPTION FACTOR NDT80"/>
    <property type="match status" value="1"/>
</dbReference>
<dbReference type="InterPro" id="IPR008967">
    <property type="entry name" value="p53-like_TF_DNA-bd_sf"/>
</dbReference>
<feature type="compositionally biased region" description="Polar residues" evidence="3">
    <location>
        <begin position="248"/>
        <end position="261"/>
    </location>
</feature>
<feature type="compositionally biased region" description="Basic and acidic residues" evidence="3">
    <location>
        <begin position="655"/>
        <end position="666"/>
    </location>
</feature>
<accession>A0A2J6R1J7</accession>
<evidence type="ECO:0000256" key="1">
    <source>
        <dbReference type="ARBA" id="ARBA00023125"/>
    </source>
</evidence>
<evidence type="ECO:0000313" key="6">
    <source>
        <dbReference type="Proteomes" id="UP000235786"/>
    </source>
</evidence>
<organism evidence="5 6">
    <name type="scientific">Hyaloscypha variabilis (strain UAMH 11265 / GT02V1 / F)</name>
    <name type="common">Meliniomyces variabilis</name>
    <dbReference type="NCBI Taxonomy" id="1149755"/>
    <lineage>
        <taxon>Eukaryota</taxon>
        <taxon>Fungi</taxon>
        <taxon>Dikarya</taxon>
        <taxon>Ascomycota</taxon>
        <taxon>Pezizomycotina</taxon>
        <taxon>Leotiomycetes</taxon>
        <taxon>Helotiales</taxon>
        <taxon>Hyaloscyphaceae</taxon>
        <taxon>Hyaloscypha</taxon>
        <taxon>Hyaloscypha variabilis</taxon>
    </lineage>
</organism>
<feature type="region of interest" description="Disordered" evidence="3">
    <location>
        <begin position="231"/>
        <end position="262"/>
    </location>
</feature>
<reference evidence="5 6" key="1">
    <citation type="submission" date="2016-04" db="EMBL/GenBank/DDBJ databases">
        <title>A degradative enzymes factory behind the ericoid mycorrhizal symbiosis.</title>
        <authorList>
            <consortium name="DOE Joint Genome Institute"/>
            <person name="Martino E."/>
            <person name="Morin E."/>
            <person name="Grelet G."/>
            <person name="Kuo A."/>
            <person name="Kohler A."/>
            <person name="Daghino S."/>
            <person name="Barry K."/>
            <person name="Choi C."/>
            <person name="Cichocki N."/>
            <person name="Clum A."/>
            <person name="Copeland A."/>
            <person name="Hainaut M."/>
            <person name="Haridas S."/>
            <person name="Labutti K."/>
            <person name="Lindquist E."/>
            <person name="Lipzen A."/>
            <person name="Khouja H.-R."/>
            <person name="Murat C."/>
            <person name="Ohm R."/>
            <person name="Olson A."/>
            <person name="Spatafora J."/>
            <person name="Veneault-Fourrey C."/>
            <person name="Henrissat B."/>
            <person name="Grigoriev I."/>
            <person name="Martin F."/>
            <person name="Perotto S."/>
        </authorList>
    </citation>
    <scope>NUCLEOTIDE SEQUENCE [LARGE SCALE GENOMIC DNA]</scope>
    <source>
        <strain evidence="5 6">F</strain>
    </source>
</reference>
<keyword evidence="1 2" id="KW-0238">DNA-binding</keyword>
<dbReference type="AlphaFoldDB" id="A0A2J6R1J7"/>
<dbReference type="Pfam" id="PF05224">
    <property type="entry name" value="NDT80_PhoG"/>
    <property type="match status" value="1"/>
</dbReference>
<name>A0A2J6R1J7_HYAVF</name>
<feature type="domain" description="NDT80" evidence="4">
    <location>
        <begin position="519"/>
        <end position="770"/>
    </location>
</feature>
<dbReference type="PROSITE" id="PS51517">
    <property type="entry name" value="NDT80"/>
    <property type="match status" value="1"/>
</dbReference>
<keyword evidence="6" id="KW-1185">Reference proteome</keyword>
<dbReference type="Gene3D" id="2.60.40.1390">
    <property type="entry name" value="NDT80 DNA-binding domain"/>
    <property type="match status" value="1"/>
</dbReference>
<gene>
    <name evidence="5" type="ORF">L207DRAFT_572139</name>
</gene>
<evidence type="ECO:0000313" key="5">
    <source>
        <dbReference type="EMBL" id="PMD32349.1"/>
    </source>
</evidence>
<dbReference type="GO" id="GO:0003700">
    <property type="term" value="F:DNA-binding transcription factor activity"/>
    <property type="evidence" value="ECO:0007669"/>
    <property type="project" value="UniProtKB-UniRule"/>
</dbReference>
<dbReference type="GO" id="GO:0045944">
    <property type="term" value="P:positive regulation of transcription by RNA polymerase II"/>
    <property type="evidence" value="ECO:0007669"/>
    <property type="project" value="TreeGrafter"/>
</dbReference>
<protein>
    <recommendedName>
        <fullName evidence="4">NDT80 domain-containing protein</fullName>
    </recommendedName>
</protein>
<dbReference type="OrthoDB" id="2288358at2759"/>
<evidence type="ECO:0000256" key="3">
    <source>
        <dbReference type="SAM" id="MobiDB-lite"/>
    </source>
</evidence>
<dbReference type="InterPro" id="IPR024061">
    <property type="entry name" value="NDT80_DNA-bd_dom"/>
</dbReference>
<sequence>MSELFLRTTTSTLEIPTRKLSLATMPSCQWPQPELSIEGKRHGSMDKFGIIKCWAIKDKSPAQLVWKSVCKEIVALLEDQFEHLNAKDKDLMIEMFMIGRKQATCTPTILFSCESKTSRQRAMDLVQKKRILAAHPDVRMAECARLPRLLAIDKIPSLDLSPGVYASGDLHHCGISVFIVESDGEPPRKATIGGIVCIGDDNYGLTANHPFLKASTNDRTEEPDIEFAFYGLSDPEDDGSDDEVLSAEMTSQGSASSTLSRPQWVHDLSSSQDSTLIPGQEEVLADRGQVAEPSKGIDQDISQTQLPKRIGDFFAAPPKGEGLDWALVKMRDLYSTDQAINSMMTNIMTNTFVCANKQISSTTIAPKPKDTRVLIGAGHDDAVIEGCLSALPSFQKLPGSSKFQELWTVSCADATFYDGDCGSWVVDYESGDLYGQIVSGYPDAQKAYIIPAVHIFREIAEFLGPVRLSAARPRTTLEAQNSSKAKLSLSPSTTREIYMGATPHLRSTTGLRSRLVSDSGLESGIPISPTSTSSSTSLVSNMDSSLGRTPCPPLYNTEVHHSLLTSEGQLIKPEIFGKIDKGFFLADNDWTCYRRNYFSLNCSYTLQPTIPNGAMYLVGQHGGGAGAQVYNFAMSIAAVVDGRDGKPIELVQHTPKRDKGPQDRPARITLAPRPPARHGLYEGDSGLDAQGFNQNPDSPQIEATFDRIQFKNATANNGKRRAAQQYYHLLVELFADLGPQHSDHWVKVASRMSAPMVVRGRSPAHYQGERRGSNTSTGPGGSGGAGGGGGANTPSSASSKTPGDIKMSGTSSMLPGSGYGGGGGYDGRSHHYRSNITPLQIPIEPTLSAEEAKSIEESPCYLYYPDAIYKGHEARYHLSSVSSASSSEYTSSKIKSEFMGGSAYVLPSLGNVDGGGSERHCGRWEGMPESNGYFPVLIAEGGIDMT</sequence>
<dbReference type="GO" id="GO:0000228">
    <property type="term" value="C:nuclear chromosome"/>
    <property type="evidence" value="ECO:0007669"/>
    <property type="project" value="TreeGrafter"/>
</dbReference>
<feature type="region of interest" description="Disordered" evidence="3">
    <location>
        <begin position="653"/>
        <end position="698"/>
    </location>
</feature>
<dbReference type="InterPro" id="IPR052605">
    <property type="entry name" value="Fungal_trans_regulator"/>
</dbReference>
<feature type="DNA-binding region" description="NDT80" evidence="2">
    <location>
        <begin position="519"/>
        <end position="770"/>
    </location>
</feature>
<feature type="compositionally biased region" description="Gly residues" evidence="3">
    <location>
        <begin position="817"/>
        <end position="826"/>
    </location>
</feature>
<evidence type="ECO:0000256" key="2">
    <source>
        <dbReference type="PROSITE-ProRule" id="PRU00850"/>
    </source>
</evidence>
<dbReference type="InterPro" id="IPR037141">
    <property type="entry name" value="NDT80_DNA-bd_dom_sf"/>
</dbReference>
<dbReference type="GO" id="GO:0051321">
    <property type="term" value="P:meiotic cell cycle"/>
    <property type="evidence" value="ECO:0007669"/>
    <property type="project" value="TreeGrafter"/>
</dbReference>
<dbReference type="EMBL" id="KZ613959">
    <property type="protein sequence ID" value="PMD32349.1"/>
    <property type="molecule type" value="Genomic_DNA"/>
</dbReference>
<feature type="compositionally biased region" description="Gly residues" evidence="3">
    <location>
        <begin position="778"/>
        <end position="791"/>
    </location>
</feature>
<dbReference type="GO" id="GO:0003677">
    <property type="term" value="F:DNA binding"/>
    <property type="evidence" value="ECO:0007669"/>
    <property type="project" value="UniProtKB-KW"/>
</dbReference>
<proteinExistence type="predicted"/>
<dbReference type="Proteomes" id="UP000235786">
    <property type="component" value="Unassembled WGS sequence"/>
</dbReference>
<dbReference type="PANTHER" id="PTHR35144">
    <property type="entry name" value="MEIOSIS-SPECIFIC TRANSCRIPTION FACTOR NDT80"/>
    <property type="match status" value="1"/>
</dbReference>
<feature type="region of interest" description="Disordered" evidence="3">
    <location>
        <begin position="759"/>
        <end position="831"/>
    </location>
</feature>
<dbReference type="SUPFAM" id="SSF49417">
    <property type="entry name" value="p53-like transcription factors"/>
    <property type="match status" value="1"/>
</dbReference>
<evidence type="ECO:0000259" key="4">
    <source>
        <dbReference type="PROSITE" id="PS51517"/>
    </source>
</evidence>